<proteinExistence type="predicted"/>
<name>A0A6C0B2Q2_9ZZZZ</name>
<evidence type="ECO:0000313" key="1">
    <source>
        <dbReference type="EMBL" id="QHS86336.1"/>
    </source>
</evidence>
<dbReference type="AlphaFoldDB" id="A0A6C0B2Q2"/>
<protein>
    <submittedName>
        <fullName evidence="1">Uncharacterized protein</fullName>
    </submittedName>
</protein>
<dbReference type="Gene3D" id="3.40.50.11350">
    <property type="match status" value="1"/>
</dbReference>
<organism evidence="1">
    <name type="scientific">viral metagenome</name>
    <dbReference type="NCBI Taxonomy" id="1070528"/>
    <lineage>
        <taxon>unclassified sequences</taxon>
        <taxon>metagenomes</taxon>
        <taxon>organismal metagenomes</taxon>
    </lineage>
</organism>
<dbReference type="EMBL" id="MN739053">
    <property type="protein sequence ID" value="QHS86336.1"/>
    <property type="molecule type" value="Genomic_DNA"/>
</dbReference>
<sequence length="315" mass="36656">MFYLIKDCFALSQTVDETKRDLKDYENIPINDNIIYENVEKLINEISDIKTDNNVIINIVNSDSGFGSQLTIFLQTLSFLKEVNPNIICLPHFSKNTTLFKYHDSNYNNSFFLYYKRKIHIENLENYKIYFANSSLLSTPFITACIPTMSDETNKKYITNFINDYEVIKNQSVIDSISNLKKPIFGIHLRSIAQKIVHDPEYLSVSYSDRLLKIKEKISNDHKEYSIFIMSDTNDNINLAKSIFDDIYYFDNVLRIDGDKDIIMSLDNDKSGYKLGMDILNECFAMSLCNKIFVSNSNIHFIISTMNPDIDMENY</sequence>
<reference evidence="1" key="1">
    <citation type="journal article" date="2020" name="Nature">
        <title>Giant virus diversity and host interactions through global metagenomics.</title>
        <authorList>
            <person name="Schulz F."/>
            <person name="Roux S."/>
            <person name="Paez-Espino D."/>
            <person name="Jungbluth S."/>
            <person name="Walsh D.A."/>
            <person name="Denef V.J."/>
            <person name="McMahon K.D."/>
            <person name="Konstantinidis K.T."/>
            <person name="Eloe-Fadrosh E.A."/>
            <person name="Kyrpides N.C."/>
            <person name="Woyke T."/>
        </authorList>
    </citation>
    <scope>NUCLEOTIDE SEQUENCE</scope>
    <source>
        <strain evidence="1">GVMAG-M-3300009187-29</strain>
    </source>
</reference>
<accession>A0A6C0B2Q2</accession>